<dbReference type="VEuPathDB" id="FungiDB:P170DRAFT_437115"/>
<feature type="domain" description="Ribosomal eL28/Mak16" evidence="5">
    <location>
        <begin position="12"/>
        <end position="130"/>
    </location>
</feature>
<dbReference type="InterPro" id="IPR002672">
    <property type="entry name" value="Ribosomal_eL28"/>
</dbReference>
<sequence length="157" mass="17152">MAAERTNFSSDLVWQITRNQNSFLVKRNSGGGSQFSRDPLNLQNKHSFKYAGYANNKAIGVQPFETNGVSVITKKPGNPQQPAKNVVTVNYGAGASNRKIYKGVADKSAKNGYRGDIREDAVARVSAIRRAQKAKKETPARKPRGAQAKKAAEKESE</sequence>
<dbReference type="RefSeq" id="XP_024704836.1">
    <property type="nucleotide sequence ID" value="XM_024849290.1"/>
</dbReference>
<proteinExistence type="inferred from homology"/>
<evidence type="ECO:0000313" key="6">
    <source>
        <dbReference type="EMBL" id="PLB49534.1"/>
    </source>
</evidence>
<organism evidence="6 7">
    <name type="scientific">Aspergillus steynii IBT 23096</name>
    <dbReference type="NCBI Taxonomy" id="1392250"/>
    <lineage>
        <taxon>Eukaryota</taxon>
        <taxon>Fungi</taxon>
        <taxon>Dikarya</taxon>
        <taxon>Ascomycota</taxon>
        <taxon>Pezizomycotina</taxon>
        <taxon>Eurotiomycetes</taxon>
        <taxon>Eurotiomycetidae</taxon>
        <taxon>Eurotiales</taxon>
        <taxon>Aspergillaceae</taxon>
        <taxon>Aspergillus</taxon>
        <taxon>Aspergillus subgen. Circumdati</taxon>
    </lineage>
</organism>
<keyword evidence="2 6" id="KW-0689">Ribosomal protein</keyword>
<evidence type="ECO:0000256" key="3">
    <source>
        <dbReference type="ARBA" id="ARBA00023274"/>
    </source>
</evidence>
<dbReference type="AlphaFoldDB" id="A0A2I2G9I4"/>
<dbReference type="Pfam" id="PF01778">
    <property type="entry name" value="Ribosomal_L28e"/>
    <property type="match status" value="1"/>
</dbReference>
<dbReference type="InterPro" id="IPR029004">
    <property type="entry name" value="Ribosomal_eL28/Mak16"/>
</dbReference>
<keyword evidence="7" id="KW-1185">Reference proteome</keyword>
<evidence type="ECO:0000256" key="2">
    <source>
        <dbReference type="ARBA" id="ARBA00022980"/>
    </source>
</evidence>
<dbReference type="PANTHER" id="PTHR10544">
    <property type="entry name" value="60S RIBOSOMAL PROTEIN L28"/>
    <property type="match status" value="1"/>
</dbReference>
<dbReference type="GO" id="GO:0006412">
    <property type="term" value="P:translation"/>
    <property type="evidence" value="ECO:0007669"/>
    <property type="project" value="InterPro"/>
</dbReference>
<feature type="region of interest" description="Disordered" evidence="4">
    <location>
        <begin position="128"/>
        <end position="157"/>
    </location>
</feature>
<dbReference type="STRING" id="1392250.A0A2I2G9I4"/>
<dbReference type="OrthoDB" id="338850at2759"/>
<comment type="caution">
    <text evidence="6">The sequence shown here is derived from an EMBL/GenBank/DDBJ whole genome shotgun (WGS) entry which is preliminary data.</text>
</comment>
<dbReference type="GO" id="GO:1990904">
    <property type="term" value="C:ribonucleoprotein complex"/>
    <property type="evidence" value="ECO:0007669"/>
    <property type="project" value="UniProtKB-KW"/>
</dbReference>
<reference evidence="6 7" key="1">
    <citation type="submission" date="2016-12" db="EMBL/GenBank/DDBJ databases">
        <title>The genomes of Aspergillus section Nigri reveals drivers in fungal speciation.</title>
        <authorList>
            <consortium name="DOE Joint Genome Institute"/>
            <person name="Vesth T.C."/>
            <person name="Nybo J."/>
            <person name="Theobald S."/>
            <person name="Brandl J."/>
            <person name="Frisvad J.C."/>
            <person name="Nielsen K.F."/>
            <person name="Lyhne E.K."/>
            <person name="Kogle M.E."/>
            <person name="Kuo A."/>
            <person name="Riley R."/>
            <person name="Clum A."/>
            <person name="Nolan M."/>
            <person name="Lipzen A."/>
            <person name="Salamov A."/>
            <person name="Henrissat B."/>
            <person name="Wiebenga A."/>
            <person name="De Vries R.P."/>
            <person name="Grigoriev I.V."/>
            <person name="Mortensen U.H."/>
            <person name="Andersen M.R."/>
            <person name="Baker S.E."/>
        </authorList>
    </citation>
    <scope>NUCLEOTIDE SEQUENCE [LARGE SCALE GENOMIC DNA]</scope>
    <source>
        <strain evidence="6 7">IBT 23096</strain>
    </source>
</reference>
<dbReference type="GO" id="GO:0003735">
    <property type="term" value="F:structural constituent of ribosome"/>
    <property type="evidence" value="ECO:0007669"/>
    <property type="project" value="InterPro"/>
</dbReference>
<name>A0A2I2G9I4_9EURO</name>
<dbReference type="Gene3D" id="3.30.390.110">
    <property type="match status" value="1"/>
</dbReference>
<evidence type="ECO:0000256" key="1">
    <source>
        <dbReference type="ARBA" id="ARBA00007926"/>
    </source>
</evidence>
<dbReference type="GO" id="GO:0005840">
    <property type="term" value="C:ribosome"/>
    <property type="evidence" value="ECO:0007669"/>
    <property type="project" value="UniProtKB-KW"/>
</dbReference>
<evidence type="ECO:0000256" key="4">
    <source>
        <dbReference type="SAM" id="MobiDB-lite"/>
    </source>
</evidence>
<dbReference type="EMBL" id="MSFO01000004">
    <property type="protein sequence ID" value="PLB49534.1"/>
    <property type="molecule type" value="Genomic_DNA"/>
</dbReference>
<evidence type="ECO:0000259" key="5">
    <source>
        <dbReference type="Pfam" id="PF01778"/>
    </source>
</evidence>
<dbReference type="Proteomes" id="UP000234275">
    <property type="component" value="Unassembled WGS sequence"/>
</dbReference>
<comment type="similarity">
    <text evidence="1">Belongs to the eukaryotic ribosomal protein eL28 family.</text>
</comment>
<dbReference type="FunFam" id="3.30.390.110:FF:000002">
    <property type="entry name" value="60S ribosomal protein L28"/>
    <property type="match status" value="1"/>
</dbReference>
<protein>
    <submittedName>
        <fullName evidence="6">Ribosomal protein L28e</fullName>
    </submittedName>
</protein>
<keyword evidence="3" id="KW-0687">Ribonucleoprotein</keyword>
<evidence type="ECO:0000313" key="7">
    <source>
        <dbReference type="Proteomes" id="UP000234275"/>
    </source>
</evidence>
<dbReference type="GeneID" id="36556989"/>
<accession>A0A2I2G9I4</accession>
<gene>
    <name evidence="6" type="ORF">P170DRAFT_437115</name>
</gene>